<dbReference type="EMBL" id="VUNL01000004">
    <property type="protein sequence ID" value="MSV24609.1"/>
    <property type="molecule type" value="Genomic_DNA"/>
</dbReference>
<dbReference type="InterPro" id="IPR028087">
    <property type="entry name" value="Tad_N"/>
</dbReference>
<proteinExistence type="predicted"/>
<gene>
    <name evidence="3" type="ORF">FYJ78_05275</name>
</gene>
<comment type="caution">
    <text evidence="3">The sequence shown here is derived from an EMBL/GenBank/DDBJ whole genome shotgun (WGS) entry which is preliminary data.</text>
</comment>
<name>A0A6I2UWB7_9FIRM</name>
<reference evidence="3 4" key="1">
    <citation type="submission" date="2019-08" db="EMBL/GenBank/DDBJ databases">
        <title>In-depth cultivation of the pig gut microbiome towards novel bacterial diversity and tailored functional studies.</title>
        <authorList>
            <person name="Wylensek D."/>
            <person name="Hitch T.C.A."/>
            <person name="Clavel T."/>
        </authorList>
    </citation>
    <scope>NUCLEOTIDE SEQUENCE [LARGE SCALE GENOMIC DNA]</scope>
    <source>
        <strain evidence="4">WCA-380-WT-3B3</strain>
    </source>
</reference>
<dbReference type="InterPro" id="IPR055729">
    <property type="entry name" value="DUF7305"/>
</dbReference>
<protein>
    <submittedName>
        <fullName evidence="3">Uncharacterized protein</fullName>
    </submittedName>
</protein>
<sequence>MEGSRDMLSKLHKQSGAMLVITAVLLPFLFAGTGLAVDMGNLYYHKARLQNSVDAAALAAGHAYADTKGDTNAAKNTAVRYLDINHGENSYTLNGITYKTPANSATRLTVEATETVPLYFLKLFRSQPVQNVSAKATAQIAKQGGKVPKIFEYAMIGGYDGKPPADKSMGGLNDIRNALVFHTADIDIKGKVHSNGSIYLDDTFQDKNSRTYFVTSSSLSVTAKKDADLWANYRDNYYEHYLNGQDSTWSNGKQTYYADDDLSHVDPAHTHDDKIATNESWGRGFTWRYYYRMGTADKQDYTAQNTASSPIDISLSKTNDMTSSLYDLIEAYRNMSLAEREKAHVYIDTDGNYSGNFTGYRGYQLNPSHTTNIYPGLTCSDFQTTYSSSESYKVWDNVYKIVIVDGDLSVNIPANQKPDNDNDHLLLISLHGNISLQGSSPFHGFLYAPNGTVLIDGRADADIAGSIVAKSIFMTTGGQRISASNRTFTSDGSSSELSGTYVVSLVSDD</sequence>
<organism evidence="3 4">
    <name type="scientific">Selenomonas montiformis</name>
    <dbReference type="NCBI Taxonomy" id="2652285"/>
    <lineage>
        <taxon>Bacteria</taxon>
        <taxon>Bacillati</taxon>
        <taxon>Bacillota</taxon>
        <taxon>Negativicutes</taxon>
        <taxon>Selenomonadales</taxon>
        <taxon>Selenomonadaceae</taxon>
        <taxon>Selenomonas</taxon>
    </lineage>
</organism>
<dbReference type="AlphaFoldDB" id="A0A6I2UWB7"/>
<dbReference type="Pfam" id="PF23981">
    <property type="entry name" value="DUF7305"/>
    <property type="match status" value="1"/>
</dbReference>
<evidence type="ECO:0000259" key="1">
    <source>
        <dbReference type="Pfam" id="PF13400"/>
    </source>
</evidence>
<feature type="domain" description="Putative Flp pilus-assembly TadG-like N-terminal" evidence="1">
    <location>
        <begin position="16"/>
        <end position="61"/>
    </location>
</feature>
<evidence type="ECO:0000259" key="2">
    <source>
        <dbReference type="Pfam" id="PF23981"/>
    </source>
</evidence>
<evidence type="ECO:0000313" key="3">
    <source>
        <dbReference type="EMBL" id="MSV24609.1"/>
    </source>
</evidence>
<keyword evidence="4" id="KW-1185">Reference proteome</keyword>
<feature type="domain" description="DUF7305" evidence="2">
    <location>
        <begin position="391"/>
        <end position="476"/>
    </location>
</feature>
<accession>A0A6I2UWB7</accession>
<dbReference type="Proteomes" id="UP000430222">
    <property type="component" value="Unassembled WGS sequence"/>
</dbReference>
<evidence type="ECO:0000313" key="4">
    <source>
        <dbReference type="Proteomes" id="UP000430222"/>
    </source>
</evidence>
<dbReference type="Pfam" id="PF13400">
    <property type="entry name" value="Tad"/>
    <property type="match status" value="1"/>
</dbReference>